<dbReference type="VEuPathDB" id="FungiDB:BLGHR1_16540"/>
<dbReference type="InterPro" id="IPR050732">
    <property type="entry name" value="Beta-glucan_modifiers"/>
</dbReference>
<comment type="catalytic activity">
    <reaction evidence="1">
        <text>Hydrolysis of (1-&gt;3)-beta-D-glucosidic linkages in (1-&gt;3)-beta-D-glucans.</text>
        <dbReference type="EC" id="3.2.1.39"/>
    </reaction>
</comment>
<evidence type="ECO:0000313" key="7">
    <source>
        <dbReference type="EMBL" id="SZF05737.1"/>
    </source>
</evidence>
<comment type="similarity">
    <text evidence="3">Belongs to the glycosyl hydrolase 17 family.</text>
</comment>
<name>A0A383V0T0_BLUHO</name>
<reference evidence="7 8" key="1">
    <citation type="submission" date="2017-11" db="EMBL/GenBank/DDBJ databases">
        <authorList>
            <person name="Kracher B."/>
        </authorList>
    </citation>
    <scope>NUCLEOTIDE SEQUENCE [LARGE SCALE GENOMIC DNA]</scope>
    <source>
        <strain evidence="7 8">RACE1</strain>
    </source>
</reference>
<feature type="chain" id="PRO_5016789046" description="glucan endo-1,3-beta-D-glucosidase" evidence="6">
    <location>
        <begin position="19"/>
        <end position="292"/>
    </location>
</feature>
<comment type="subcellular location">
    <subcellularLocation>
        <location evidence="2">Cell envelope</location>
    </subcellularLocation>
</comment>
<dbReference type="PANTHER" id="PTHR16631">
    <property type="entry name" value="GLUCAN 1,3-BETA-GLUCOSIDASE"/>
    <property type="match status" value="1"/>
</dbReference>
<feature type="signal peptide" evidence="6">
    <location>
        <begin position="1"/>
        <end position="18"/>
    </location>
</feature>
<accession>A0A383V0T0</accession>
<protein>
    <recommendedName>
        <fullName evidence="4">glucan endo-1,3-beta-D-glucosidase</fullName>
        <ecNumber evidence="4">3.2.1.39</ecNumber>
    </recommendedName>
</protein>
<evidence type="ECO:0000256" key="6">
    <source>
        <dbReference type="SAM" id="SignalP"/>
    </source>
</evidence>
<dbReference type="GO" id="GO:0042973">
    <property type="term" value="F:glucan endo-1,3-beta-D-glucosidase activity"/>
    <property type="evidence" value="ECO:0007669"/>
    <property type="project" value="UniProtKB-EC"/>
</dbReference>
<keyword evidence="5" id="KW-0378">Hydrolase</keyword>
<evidence type="ECO:0000256" key="5">
    <source>
        <dbReference type="ARBA" id="ARBA00022801"/>
    </source>
</evidence>
<dbReference type="Proteomes" id="UP000275772">
    <property type="component" value="Unassembled WGS sequence"/>
</dbReference>
<evidence type="ECO:0000256" key="3">
    <source>
        <dbReference type="ARBA" id="ARBA00008773"/>
    </source>
</evidence>
<dbReference type="InterPro" id="IPR017853">
    <property type="entry name" value="GH"/>
</dbReference>
<proteinExistence type="inferred from homology"/>
<dbReference type="PANTHER" id="PTHR16631:SF13">
    <property type="entry name" value="GLUCAN ENDO-1,3-BETA-GLUCOSIDASE EGLC-RELATED"/>
    <property type="match status" value="1"/>
</dbReference>
<dbReference type="GO" id="GO:0071555">
    <property type="term" value="P:cell wall organization"/>
    <property type="evidence" value="ECO:0007669"/>
    <property type="project" value="TreeGrafter"/>
</dbReference>
<dbReference type="GO" id="GO:0009986">
    <property type="term" value="C:cell surface"/>
    <property type="evidence" value="ECO:0007669"/>
    <property type="project" value="TreeGrafter"/>
</dbReference>
<dbReference type="EMBL" id="UNSH01000084">
    <property type="protein sequence ID" value="SZF05737.1"/>
    <property type="molecule type" value="Genomic_DNA"/>
</dbReference>
<dbReference type="AlphaFoldDB" id="A0A383V0T0"/>
<evidence type="ECO:0000313" key="8">
    <source>
        <dbReference type="Proteomes" id="UP000275772"/>
    </source>
</evidence>
<gene>
    <name evidence="7" type="ORF">BLGHR1_16540</name>
</gene>
<evidence type="ECO:0000256" key="2">
    <source>
        <dbReference type="ARBA" id="ARBA00004196"/>
    </source>
</evidence>
<dbReference type="GO" id="GO:0009277">
    <property type="term" value="C:fungal-type cell wall"/>
    <property type="evidence" value="ECO:0007669"/>
    <property type="project" value="TreeGrafter"/>
</dbReference>
<dbReference type="SUPFAM" id="SSF51445">
    <property type="entry name" value="(Trans)glycosidases"/>
    <property type="match status" value="1"/>
</dbReference>
<organism evidence="7 8">
    <name type="scientific">Blumeria hordei</name>
    <name type="common">Barley powdery mildew</name>
    <name type="synonym">Blumeria graminis f. sp. hordei</name>
    <dbReference type="NCBI Taxonomy" id="2867405"/>
    <lineage>
        <taxon>Eukaryota</taxon>
        <taxon>Fungi</taxon>
        <taxon>Dikarya</taxon>
        <taxon>Ascomycota</taxon>
        <taxon>Pezizomycotina</taxon>
        <taxon>Leotiomycetes</taxon>
        <taxon>Erysiphales</taxon>
        <taxon>Erysiphaceae</taxon>
        <taxon>Blumeria</taxon>
    </lineage>
</organism>
<evidence type="ECO:0000256" key="1">
    <source>
        <dbReference type="ARBA" id="ARBA00000382"/>
    </source>
</evidence>
<dbReference type="EC" id="3.2.1.39" evidence="4"/>
<keyword evidence="6" id="KW-0732">Signal</keyword>
<evidence type="ECO:0000256" key="4">
    <source>
        <dbReference type="ARBA" id="ARBA00012780"/>
    </source>
</evidence>
<sequence length="292" mass="32025">MHLPAYIITALFFGSTHARLNGFNAQVRTAKGSCKTKADWVADFNTIKSFPGDFNSIRLFSAQDCDALGSIAPAAIATGGKVFAGVSAQNPKIFEAEKDRLIEAVTNYGFGWLAAVSVGSGELDIDAQTADELVEKIKHVRHILSTVPGYTENVLVGHVDSWIAWNQNSNTPVIQACDFIGTNTYPRIQADNSASISGGVQSFYNSFNDMLRRVSETGSRASVWVTEGEWPSAPSPENQRERDVAVAKKNWKIIACEVFRRYSAFWNYLQHQDNPTSGVLDSKGMPLYDLSC</sequence>
<dbReference type="GO" id="GO:0005576">
    <property type="term" value="C:extracellular region"/>
    <property type="evidence" value="ECO:0007669"/>
    <property type="project" value="TreeGrafter"/>
</dbReference>